<sequence length="120" mass="13970">MIIKDQRPVLIYDGTCGFCTFWVRRWQHLTEDRVVYKPSQEVALQYPQIAAEKFDSAIYLIYPDGSYHSGAKGVYKALATTIHKVPLWAYEKVPGFAKISEWAYSLVANNREFFSLLTRW</sequence>
<gene>
    <name evidence="1" type="ORF">METZ01_LOCUS128461</name>
</gene>
<protein>
    <recommendedName>
        <fullName evidence="2">DUF393 domain-containing protein</fullName>
    </recommendedName>
</protein>
<proteinExistence type="predicted"/>
<dbReference type="EMBL" id="UINC01018083">
    <property type="protein sequence ID" value="SVA75607.1"/>
    <property type="molecule type" value="Genomic_DNA"/>
</dbReference>
<reference evidence="1" key="1">
    <citation type="submission" date="2018-05" db="EMBL/GenBank/DDBJ databases">
        <authorList>
            <person name="Lanie J.A."/>
            <person name="Ng W.-L."/>
            <person name="Kazmierczak K.M."/>
            <person name="Andrzejewski T.M."/>
            <person name="Davidsen T.M."/>
            <person name="Wayne K.J."/>
            <person name="Tettelin H."/>
            <person name="Glass J.I."/>
            <person name="Rusch D."/>
            <person name="Podicherti R."/>
            <person name="Tsui H.-C.T."/>
            <person name="Winkler M.E."/>
        </authorList>
    </citation>
    <scope>NUCLEOTIDE SEQUENCE</scope>
</reference>
<organism evidence="1">
    <name type="scientific">marine metagenome</name>
    <dbReference type="NCBI Taxonomy" id="408172"/>
    <lineage>
        <taxon>unclassified sequences</taxon>
        <taxon>metagenomes</taxon>
        <taxon>ecological metagenomes</taxon>
    </lineage>
</organism>
<dbReference type="AlphaFoldDB" id="A0A381YGR8"/>
<dbReference type="Pfam" id="PF04134">
    <property type="entry name" value="DCC1-like"/>
    <property type="match status" value="1"/>
</dbReference>
<accession>A0A381YGR8</accession>
<dbReference type="InterPro" id="IPR007263">
    <property type="entry name" value="DCC1-like"/>
</dbReference>
<evidence type="ECO:0000313" key="1">
    <source>
        <dbReference type="EMBL" id="SVA75607.1"/>
    </source>
</evidence>
<evidence type="ECO:0008006" key="2">
    <source>
        <dbReference type="Google" id="ProtNLM"/>
    </source>
</evidence>
<name>A0A381YGR8_9ZZZZ</name>
<dbReference type="GO" id="GO:0015035">
    <property type="term" value="F:protein-disulfide reductase activity"/>
    <property type="evidence" value="ECO:0007669"/>
    <property type="project" value="InterPro"/>
</dbReference>
<feature type="non-terminal residue" evidence="1">
    <location>
        <position position="120"/>
    </location>
</feature>